<keyword evidence="2" id="KW-0472">Membrane</keyword>
<dbReference type="InterPro" id="IPR050769">
    <property type="entry name" value="NAT_camello-type"/>
</dbReference>
<dbReference type="InParanoid" id="A0A067P2W5"/>
<feature type="domain" description="N-acetyltransferase" evidence="3">
    <location>
        <begin position="83"/>
        <end position="243"/>
    </location>
</feature>
<sequence>MANSDARIRKFQPDDLKLAQFAISKANLSKLAVANYTASTHWLALSLWVGLSSAFIQYMGWWPADTVLSYLQPFPAFACMALPIIFYIDWHNRPYFEANAEEAIRGADLVDISEYYSRSPSSGFWLLEFGERFIGLLALDASLDSQNTAPAQKSSEKRKKGTSSVATIRHFFVDEPYRPTEIQEDLLKHAIMFAFEGDDKLERIEVVGSSMSTYAEKAYKKLGFRVVKEIKRIGVLRWKVELYSLDRSTWQSTL</sequence>
<reference evidence="5" key="1">
    <citation type="journal article" date="2014" name="Proc. Natl. Acad. Sci. U.S.A.">
        <title>Extensive sampling of basidiomycete genomes demonstrates inadequacy of the white-rot/brown-rot paradigm for wood decay fungi.</title>
        <authorList>
            <person name="Riley R."/>
            <person name="Salamov A.A."/>
            <person name="Brown D.W."/>
            <person name="Nagy L.G."/>
            <person name="Floudas D."/>
            <person name="Held B.W."/>
            <person name="Levasseur A."/>
            <person name="Lombard V."/>
            <person name="Morin E."/>
            <person name="Otillar R."/>
            <person name="Lindquist E.A."/>
            <person name="Sun H."/>
            <person name="LaButti K.M."/>
            <person name="Schmutz J."/>
            <person name="Jabbour D."/>
            <person name="Luo H."/>
            <person name="Baker S.E."/>
            <person name="Pisabarro A.G."/>
            <person name="Walton J.D."/>
            <person name="Blanchette R.A."/>
            <person name="Henrissat B."/>
            <person name="Martin F."/>
            <person name="Cullen D."/>
            <person name="Hibbett D.S."/>
            <person name="Grigoriev I.V."/>
        </authorList>
    </citation>
    <scope>NUCLEOTIDE SEQUENCE [LARGE SCALE GENOMIC DNA]</scope>
    <source>
        <strain evidence="5">PC15</strain>
    </source>
</reference>
<dbReference type="Gene3D" id="3.40.630.30">
    <property type="match status" value="1"/>
</dbReference>
<dbReference type="Proteomes" id="UP000027073">
    <property type="component" value="Unassembled WGS sequence"/>
</dbReference>
<dbReference type="InterPro" id="IPR000182">
    <property type="entry name" value="GNAT_dom"/>
</dbReference>
<gene>
    <name evidence="4" type="ORF">PLEOSDRAFT_1101722</name>
</gene>
<organism evidence="4 5">
    <name type="scientific">Pleurotus ostreatus (strain PC15)</name>
    <name type="common">Oyster mushroom</name>
    <dbReference type="NCBI Taxonomy" id="1137138"/>
    <lineage>
        <taxon>Eukaryota</taxon>
        <taxon>Fungi</taxon>
        <taxon>Dikarya</taxon>
        <taxon>Basidiomycota</taxon>
        <taxon>Agaricomycotina</taxon>
        <taxon>Agaricomycetes</taxon>
        <taxon>Agaricomycetidae</taxon>
        <taxon>Agaricales</taxon>
        <taxon>Pleurotineae</taxon>
        <taxon>Pleurotaceae</taxon>
        <taxon>Pleurotus</taxon>
    </lineage>
</organism>
<accession>A0A067P2W5</accession>
<feature type="transmembrane region" description="Helical" evidence="2">
    <location>
        <begin position="42"/>
        <end position="61"/>
    </location>
</feature>
<evidence type="ECO:0000313" key="4">
    <source>
        <dbReference type="EMBL" id="KDQ30742.1"/>
    </source>
</evidence>
<protein>
    <recommendedName>
        <fullName evidence="3">N-acetyltransferase domain-containing protein</fullName>
    </recommendedName>
</protein>
<dbReference type="OrthoDB" id="2564232at2759"/>
<evidence type="ECO:0000259" key="3">
    <source>
        <dbReference type="PROSITE" id="PS51186"/>
    </source>
</evidence>
<dbReference type="SUPFAM" id="SSF55729">
    <property type="entry name" value="Acyl-CoA N-acyltransferases (Nat)"/>
    <property type="match status" value="1"/>
</dbReference>
<keyword evidence="2" id="KW-1133">Transmembrane helix</keyword>
<dbReference type="PANTHER" id="PTHR13947">
    <property type="entry name" value="GNAT FAMILY N-ACETYLTRANSFERASE"/>
    <property type="match status" value="1"/>
</dbReference>
<dbReference type="InterPro" id="IPR016181">
    <property type="entry name" value="Acyl_CoA_acyltransferase"/>
</dbReference>
<dbReference type="VEuPathDB" id="FungiDB:PLEOSDRAFT_1101722"/>
<evidence type="ECO:0000256" key="2">
    <source>
        <dbReference type="SAM" id="Phobius"/>
    </source>
</evidence>
<keyword evidence="1" id="KW-0808">Transferase</keyword>
<dbReference type="GO" id="GO:0008080">
    <property type="term" value="F:N-acetyltransferase activity"/>
    <property type="evidence" value="ECO:0007669"/>
    <property type="project" value="InterPro"/>
</dbReference>
<dbReference type="PROSITE" id="PS51186">
    <property type="entry name" value="GNAT"/>
    <property type="match status" value="1"/>
</dbReference>
<dbReference type="AlphaFoldDB" id="A0A067P2W5"/>
<keyword evidence="2" id="KW-0812">Transmembrane</keyword>
<evidence type="ECO:0000256" key="1">
    <source>
        <dbReference type="ARBA" id="ARBA00022679"/>
    </source>
</evidence>
<feature type="transmembrane region" description="Helical" evidence="2">
    <location>
        <begin position="67"/>
        <end position="88"/>
    </location>
</feature>
<dbReference type="HOGENOM" id="CLU_084809_0_0_1"/>
<dbReference type="PANTHER" id="PTHR13947:SF37">
    <property type="entry name" value="LD18367P"/>
    <property type="match status" value="1"/>
</dbReference>
<dbReference type="EMBL" id="KL198006">
    <property type="protein sequence ID" value="KDQ30742.1"/>
    <property type="molecule type" value="Genomic_DNA"/>
</dbReference>
<proteinExistence type="predicted"/>
<evidence type="ECO:0000313" key="5">
    <source>
        <dbReference type="Proteomes" id="UP000027073"/>
    </source>
</evidence>
<dbReference type="Pfam" id="PF00583">
    <property type="entry name" value="Acetyltransf_1"/>
    <property type="match status" value="1"/>
</dbReference>
<name>A0A067P2W5_PLEO1</name>